<accession>A0ACA9PYP0</accession>
<proteinExistence type="predicted"/>
<feature type="non-terminal residue" evidence="1">
    <location>
        <position position="149"/>
    </location>
</feature>
<dbReference type="EMBL" id="CAJVPM010048053">
    <property type="protein sequence ID" value="CAG8722099.1"/>
    <property type="molecule type" value="Genomic_DNA"/>
</dbReference>
<comment type="caution">
    <text evidence="1">The sequence shown here is derived from an EMBL/GenBank/DDBJ whole genome shotgun (WGS) entry which is preliminary data.</text>
</comment>
<protein>
    <submittedName>
        <fullName evidence="1">4034_t:CDS:1</fullName>
    </submittedName>
</protein>
<keyword evidence="2" id="KW-1185">Reference proteome</keyword>
<sequence length="149" mass="17319">IQVKNGTAKDDLYGKLFFYLHALELSQKLKMKRFDRIYVSNICDEIYSGIKPVLTKFRPLLNEKNPNSTLITLLMNWLPSIPDKFFKDTLSKKHYEKNTSSSLQQTFNSILTIANNTENEINASYIHTNEFKKYMEKMNVNTTAKKVGL</sequence>
<name>A0ACA9PYP0_9GLOM</name>
<evidence type="ECO:0000313" key="1">
    <source>
        <dbReference type="EMBL" id="CAG8722099.1"/>
    </source>
</evidence>
<organism evidence="1 2">
    <name type="scientific">Scutellospora calospora</name>
    <dbReference type="NCBI Taxonomy" id="85575"/>
    <lineage>
        <taxon>Eukaryota</taxon>
        <taxon>Fungi</taxon>
        <taxon>Fungi incertae sedis</taxon>
        <taxon>Mucoromycota</taxon>
        <taxon>Glomeromycotina</taxon>
        <taxon>Glomeromycetes</taxon>
        <taxon>Diversisporales</taxon>
        <taxon>Gigasporaceae</taxon>
        <taxon>Scutellospora</taxon>
    </lineage>
</organism>
<reference evidence="1" key="1">
    <citation type="submission" date="2021-06" db="EMBL/GenBank/DDBJ databases">
        <authorList>
            <person name="Kallberg Y."/>
            <person name="Tangrot J."/>
            <person name="Rosling A."/>
        </authorList>
    </citation>
    <scope>NUCLEOTIDE SEQUENCE</scope>
    <source>
        <strain evidence="1">AU212A</strain>
    </source>
</reference>
<gene>
    <name evidence="1" type="ORF">SCALOS_LOCUS11293</name>
</gene>
<evidence type="ECO:0000313" key="2">
    <source>
        <dbReference type="Proteomes" id="UP000789860"/>
    </source>
</evidence>
<feature type="non-terminal residue" evidence="1">
    <location>
        <position position="1"/>
    </location>
</feature>
<dbReference type="Proteomes" id="UP000789860">
    <property type="component" value="Unassembled WGS sequence"/>
</dbReference>